<dbReference type="NCBIfam" id="TIGR02937">
    <property type="entry name" value="sigma70-ECF"/>
    <property type="match status" value="1"/>
</dbReference>
<comment type="function">
    <text evidence="6">Sigma factors are initiation factors that promote the attachment of RNA polymerase to specific initiation sites and are then released.</text>
</comment>
<dbReference type="PROSITE" id="PS00716">
    <property type="entry name" value="SIGMA70_2"/>
    <property type="match status" value="1"/>
</dbReference>
<evidence type="ECO:0000256" key="2">
    <source>
        <dbReference type="ARBA" id="ARBA00023015"/>
    </source>
</evidence>
<gene>
    <name evidence="10" type="ORF">FNH05_08605</name>
</gene>
<dbReference type="PANTHER" id="PTHR30603:SF60">
    <property type="entry name" value="RNA POLYMERASE SIGMA FACTOR RPOD"/>
    <property type="match status" value="1"/>
</dbReference>
<name>A0A558D5K1_9PSEU</name>
<feature type="region of interest" description="Disordered" evidence="7">
    <location>
        <begin position="1"/>
        <end position="21"/>
    </location>
</feature>
<dbReference type="Gene3D" id="1.10.10.10">
    <property type="entry name" value="Winged helix-like DNA-binding domain superfamily/Winged helix DNA-binding domain"/>
    <property type="match status" value="2"/>
</dbReference>
<feature type="domain" description="RNA polymerase sigma-70" evidence="9">
    <location>
        <begin position="282"/>
        <end position="308"/>
    </location>
</feature>
<dbReference type="Pfam" id="PF04539">
    <property type="entry name" value="Sigma70_r3"/>
    <property type="match status" value="1"/>
</dbReference>
<dbReference type="PRINTS" id="PR00046">
    <property type="entry name" value="SIGMA70FCT"/>
</dbReference>
<protein>
    <recommendedName>
        <fullName evidence="6">RNA polymerase sigma factor</fullName>
    </recommendedName>
</protein>
<proteinExistence type="inferred from homology"/>
<evidence type="ECO:0000256" key="6">
    <source>
        <dbReference type="RuleBase" id="RU362124"/>
    </source>
</evidence>
<dbReference type="GO" id="GO:0016987">
    <property type="term" value="F:sigma factor activity"/>
    <property type="evidence" value="ECO:0007669"/>
    <property type="project" value="UniProtKB-KW"/>
</dbReference>
<dbReference type="SUPFAM" id="SSF88946">
    <property type="entry name" value="Sigma2 domain of RNA polymerase sigma factors"/>
    <property type="match status" value="1"/>
</dbReference>
<evidence type="ECO:0000256" key="4">
    <source>
        <dbReference type="ARBA" id="ARBA00023125"/>
    </source>
</evidence>
<dbReference type="EMBL" id="VJWX01000055">
    <property type="protein sequence ID" value="TVT56294.1"/>
    <property type="molecule type" value="Genomic_DNA"/>
</dbReference>
<evidence type="ECO:0000259" key="8">
    <source>
        <dbReference type="PROSITE" id="PS00715"/>
    </source>
</evidence>
<comment type="caution">
    <text evidence="10">The sequence shown here is derived from an EMBL/GenBank/DDBJ whole genome shotgun (WGS) entry which is preliminary data.</text>
</comment>
<dbReference type="Pfam" id="PF04542">
    <property type="entry name" value="Sigma70_r2"/>
    <property type="match status" value="1"/>
</dbReference>
<keyword evidence="2 6" id="KW-0805">Transcription regulation</keyword>
<dbReference type="InterPro" id="IPR014284">
    <property type="entry name" value="RNA_pol_sigma-70_dom"/>
</dbReference>
<keyword evidence="11" id="KW-1185">Reference proteome</keyword>
<dbReference type="Proteomes" id="UP000320011">
    <property type="component" value="Unassembled WGS sequence"/>
</dbReference>
<dbReference type="InterPro" id="IPR007624">
    <property type="entry name" value="RNA_pol_sigma70_r3"/>
</dbReference>
<dbReference type="PANTHER" id="PTHR30603">
    <property type="entry name" value="RNA POLYMERASE SIGMA FACTOR RPO"/>
    <property type="match status" value="1"/>
</dbReference>
<evidence type="ECO:0000313" key="10">
    <source>
        <dbReference type="EMBL" id="TVT56294.1"/>
    </source>
</evidence>
<evidence type="ECO:0000256" key="5">
    <source>
        <dbReference type="ARBA" id="ARBA00023163"/>
    </source>
</evidence>
<dbReference type="InterPro" id="IPR050239">
    <property type="entry name" value="Sigma-70_RNA_pol_init_factors"/>
</dbReference>
<dbReference type="GO" id="GO:0006352">
    <property type="term" value="P:DNA-templated transcription initiation"/>
    <property type="evidence" value="ECO:0007669"/>
    <property type="project" value="InterPro"/>
</dbReference>
<dbReference type="RefSeq" id="WP_144586797.1">
    <property type="nucleotide sequence ID" value="NZ_VJWX01000055.1"/>
</dbReference>
<keyword evidence="5 6" id="KW-0804">Transcription</keyword>
<evidence type="ECO:0000259" key="9">
    <source>
        <dbReference type="PROSITE" id="PS00716"/>
    </source>
</evidence>
<dbReference type="InterPro" id="IPR013325">
    <property type="entry name" value="RNA_pol_sigma_r2"/>
</dbReference>
<evidence type="ECO:0000313" key="11">
    <source>
        <dbReference type="Proteomes" id="UP000320011"/>
    </source>
</evidence>
<reference evidence="10 11" key="2">
    <citation type="submission" date="2019-08" db="EMBL/GenBank/DDBJ databases">
        <title>Amycolatopsis acidicola sp. nov., isolated from peat swamp forest soil.</title>
        <authorList>
            <person name="Srisuk N."/>
        </authorList>
    </citation>
    <scope>NUCLEOTIDE SEQUENCE [LARGE SCALE GENOMIC DNA]</scope>
    <source>
        <strain evidence="10 11">TBRC 6029</strain>
    </source>
</reference>
<reference evidence="10 11" key="1">
    <citation type="submission" date="2019-07" db="EMBL/GenBank/DDBJ databases">
        <authorList>
            <person name="Duangmal K."/>
            <person name="Teo W.F.A."/>
        </authorList>
    </citation>
    <scope>NUCLEOTIDE SEQUENCE [LARGE SCALE GENOMIC DNA]</scope>
    <source>
        <strain evidence="10 11">TBRC 6029</strain>
    </source>
</reference>
<accession>A0A558D5K1</accession>
<dbReference type="InterPro" id="IPR007627">
    <property type="entry name" value="RNA_pol_sigma70_r2"/>
</dbReference>
<evidence type="ECO:0000256" key="3">
    <source>
        <dbReference type="ARBA" id="ARBA00023082"/>
    </source>
</evidence>
<keyword evidence="3 6" id="KW-0731">Sigma factor</keyword>
<dbReference type="InterPro" id="IPR000943">
    <property type="entry name" value="RNA_pol_sigma70"/>
</dbReference>
<dbReference type="Gene3D" id="1.10.601.10">
    <property type="entry name" value="RNA Polymerase Primary Sigma Factor"/>
    <property type="match status" value="2"/>
</dbReference>
<dbReference type="InterPro" id="IPR013324">
    <property type="entry name" value="RNA_pol_sigma_r3/r4-like"/>
</dbReference>
<dbReference type="Pfam" id="PF00140">
    <property type="entry name" value="Sigma70_r1_2"/>
    <property type="match status" value="1"/>
</dbReference>
<dbReference type="SUPFAM" id="SSF88659">
    <property type="entry name" value="Sigma3 and sigma4 domains of RNA polymerase sigma factors"/>
    <property type="match status" value="2"/>
</dbReference>
<dbReference type="GO" id="GO:0003677">
    <property type="term" value="F:DNA binding"/>
    <property type="evidence" value="ECO:0007669"/>
    <property type="project" value="UniProtKB-KW"/>
</dbReference>
<dbReference type="InterPro" id="IPR009042">
    <property type="entry name" value="RNA_pol_sigma70_r1_2"/>
</dbReference>
<evidence type="ECO:0000256" key="1">
    <source>
        <dbReference type="ARBA" id="ARBA00007788"/>
    </source>
</evidence>
<feature type="domain" description="RNA polymerase sigma-70" evidence="8">
    <location>
        <begin position="113"/>
        <end position="126"/>
    </location>
</feature>
<dbReference type="Pfam" id="PF04545">
    <property type="entry name" value="Sigma70_r4"/>
    <property type="match status" value="1"/>
</dbReference>
<keyword evidence="4 6" id="KW-0238">DNA-binding</keyword>
<sequence length="322" mass="35394">MSKVTTTAPSRRAQPRTGEPDAVGSYLNAIGAIPLLSATEEVELAKRIEAGVYAAELLRRADAGEQEPARDRRDLAAVVRDGERARSHMIQANLRLVVAAARKRRDHMLPLGDLIQEGNLGLIHAVEKFDYTKGYKFSTYAMWWIRQAIQRGVAFGGRTIRLPEHTNDQLLKLERVEAALRRDLDHEPTVAELAEAASLPVARVSELRDVGRVAASLDTPVGDDGDTDLGELLGDIEADPVGEAIERQASAARLAEVLDSLPPLAKKVLTLRYGLYDGRERTLKDTAEHAGVTRAQARRLEEEALARLREPEQRRSLLALAG</sequence>
<dbReference type="OrthoDB" id="9809557at2"/>
<dbReference type="InterPro" id="IPR007630">
    <property type="entry name" value="RNA_pol_sigma70_r4"/>
</dbReference>
<comment type="similarity">
    <text evidence="1 6">Belongs to the sigma-70 factor family.</text>
</comment>
<dbReference type="AlphaFoldDB" id="A0A558D5K1"/>
<dbReference type="PROSITE" id="PS00715">
    <property type="entry name" value="SIGMA70_1"/>
    <property type="match status" value="1"/>
</dbReference>
<dbReference type="InterPro" id="IPR036388">
    <property type="entry name" value="WH-like_DNA-bd_sf"/>
</dbReference>
<evidence type="ECO:0000256" key="7">
    <source>
        <dbReference type="SAM" id="MobiDB-lite"/>
    </source>
</evidence>
<organism evidence="10 11">
    <name type="scientific">Amycolatopsis rhizosphaerae</name>
    <dbReference type="NCBI Taxonomy" id="2053003"/>
    <lineage>
        <taxon>Bacteria</taxon>
        <taxon>Bacillati</taxon>
        <taxon>Actinomycetota</taxon>
        <taxon>Actinomycetes</taxon>
        <taxon>Pseudonocardiales</taxon>
        <taxon>Pseudonocardiaceae</taxon>
        <taxon>Amycolatopsis</taxon>
    </lineage>
</organism>